<evidence type="ECO:0000313" key="2">
    <source>
        <dbReference type="Proteomes" id="UP001501337"/>
    </source>
</evidence>
<dbReference type="RefSeq" id="WP_344806898.1">
    <property type="nucleotide sequence ID" value="NZ_BAABBO010000011.1"/>
</dbReference>
<keyword evidence="2" id="KW-1185">Reference proteome</keyword>
<name>A0ABP7PIS4_9GAMM</name>
<gene>
    <name evidence="1" type="ORF">GCM10022278_25280</name>
</gene>
<evidence type="ECO:0000313" key="1">
    <source>
        <dbReference type="EMBL" id="GAA3966327.1"/>
    </source>
</evidence>
<dbReference type="GO" id="GO:0016787">
    <property type="term" value="F:hydrolase activity"/>
    <property type="evidence" value="ECO:0007669"/>
    <property type="project" value="UniProtKB-KW"/>
</dbReference>
<proteinExistence type="predicted"/>
<dbReference type="Pfam" id="PF12048">
    <property type="entry name" value="DUF3530"/>
    <property type="match status" value="1"/>
</dbReference>
<dbReference type="EMBL" id="BAABBO010000011">
    <property type="protein sequence ID" value="GAA3966327.1"/>
    <property type="molecule type" value="Genomic_DNA"/>
</dbReference>
<sequence>MSGVATAAEQFEGRLAAESAAMAALEQQLANSPGSLTRIEKLGSEQAGFAPVLGLALLPQGEVVRGGVLLLHDSAQHPDWPDFTGPARQALAGDGWHTLSVTLTPVRPEARPSRSLPPRLADGGLPAVLKADTDANDAAPADASPEATLAESVPVVDAVEATPAEVPRLKQFSDMERVALGLAWLGQQAVDNQVLVGVGLGADTALAAYASLNLGTRGVVLVLVNATLGFTEMNELLKQSPGLAEAVILDIYDPDSYFASALAKGRKTLMQRSSAQAYQQRAVAGIDRDLRLHQAPVIRSMRGWLRRYAPGVEGAR</sequence>
<keyword evidence="1" id="KW-0378">Hydrolase</keyword>
<comment type="caution">
    <text evidence="1">The sequence shown here is derived from an EMBL/GenBank/DDBJ whole genome shotgun (WGS) entry which is preliminary data.</text>
</comment>
<accession>A0ABP7PIS4</accession>
<organism evidence="1 2">
    <name type="scientific">Allohahella marinimesophila</name>
    <dbReference type="NCBI Taxonomy" id="1054972"/>
    <lineage>
        <taxon>Bacteria</taxon>
        <taxon>Pseudomonadati</taxon>
        <taxon>Pseudomonadota</taxon>
        <taxon>Gammaproteobacteria</taxon>
        <taxon>Oceanospirillales</taxon>
        <taxon>Hahellaceae</taxon>
        <taxon>Allohahella</taxon>
    </lineage>
</organism>
<dbReference type="InterPro" id="IPR022529">
    <property type="entry name" value="DUF3530"/>
</dbReference>
<protein>
    <submittedName>
        <fullName evidence="1">Alpha/beta hydrolase family protein</fullName>
    </submittedName>
</protein>
<dbReference type="Proteomes" id="UP001501337">
    <property type="component" value="Unassembled WGS sequence"/>
</dbReference>
<reference evidence="2" key="1">
    <citation type="journal article" date="2019" name="Int. J. Syst. Evol. Microbiol.">
        <title>The Global Catalogue of Microorganisms (GCM) 10K type strain sequencing project: providing services to taxonomists for standard genome sequencing and annotation.</title>
        <authorList>
            <consortium name="The Broad Institute Genomics Platform"/>
            <consortium name="The Broad Institute Genome Sequencing Center for Infectious Disease"/>
            <person name="Wu L."/>
            <person name="Ma J."/>
        </authorList>
    </citation>
    <scope>NUCLEOTIDE SEQUENCE [LARGE SCALE GENOMIC DNA]</scope>
    <source>
        <strain evidence="2">JCM 17555</strain>
    </source>
</reference>